<feature type="transmembrane region" description="Helical" evidence="10">
    <location>
        <begin position="87"/>
        <end position="105"/>
    </location>
</feature>
<keyword evidence="7 10" id="KW-0472">Membrane</keyword>
<gene>
    <name evidence="12" type="ORF">UV73_C0003G0105</name>
</gene>
<evidence type="ECO:0000256" key="9">
    <source>
        <dbReference type="ARBA" id="ARBA00023284"/>
    </source>
</evidence>
<dbReference type="InterPro" id="IPR038354">
    <property type="entry name" value="VKOR_sf"/>
</dbReference>
<evidence type="ECO:0000256" key="5">
    <source>
        <dbReference type="ARBA" id="ARBA00022989"/>
    </source>
</evidence>
<evidence type="ECO:0000259" key="11">
    <source>
        <dbReference type="SMART" id="SM00756"/>
    </source>
</evidence>
<keyword evidence="6" id="KW-0560">Oxidoreductase</keyword>
<dbReference type="EMBL" id="LCFP01000003">
    <property type="protein sequence ID" value="KKS98163.1"/>
    <property type="molecule type" value="Genomic_DNA"/>
</dbReference>
<keyword evidence="5 10" id="KW-1133">Transmembrane helix</keyword>
<dbReference type="GO" id="GO:0016020">
    <property type="term" value="C:membrane"/>
    <property type="evidence" value="ECO:0007669"/>
    <property type="project" value="UniProtKB-SubCell"/>
</dbReference>
<accession>A0A0G1GHA1</accession>
<comment type="caution">
    <text evidence="12">The sequence shown here is derived from an EMBL/GenBank/DDBJ whole genome shotgun (WGS) entry which is preliminary data.</text>
</comment>
<keyword evidence="8" id="KW-1015">Disulfide bond</keyword>
<evidence type="ECO:0000256" key="3">
    <source>
        <dbReference type="ARBA" id="ARBA00022692"/>
    </source>
</evidence>
<evidence type="ECO:0000256" key="2">
    <source>
        <dbReference type="ARBA" id="ARBA00006214"/>
    </source>
</evidence>
<proteinExistence type="inferred from homology"/>
<feature type="domain" description="Vitamin K epoxide reductase" evidence="11">
    <location>
        <begin position="7"/>
        <end position="138"/>
    </location>
</feature>
<dbReference type="Pfam" id="PF07884">
    <property type="entry name" value="VKOR"/>
    <property type="match status" value="1"/>
</dbReference>
<dbReference type="InterPro" id="IPR044698">
    <property type="entry name" value="VKOR/LTO1"/>
</dbReference>
<comment type="subcellular location">
    <subcellularLocation>
        <location evidence="1">Membrane</location>
        <topology evidence="1">Multi-pass membrane protein</topology>
    </subcellularLocation>
</comment>
<dbReference type="AlphaFoldDB" id="A0A0G1GHA1"/>
<evidence type="ECO:0000256" key="10">
    <source>
        <dbReference type="SAM" id="Phobius"/>
    </source>
</evidence>
<dbReference type="STRING" id="1618443.UV73_C0003G0105"/>
<dbReference type="Gene3D" id="1.20.1440.130">
    <property type="entry name" value="VKOR domain"/>
    <property type="match status" value="1"/>
</dbReference>
<protein>
    <recommendedName>
        <fullName evidence="11">Vitamin K epoxide reductase domain-containing protein</fullName>
    </recommendedName>
</protein>
<evidence type="ECO:0000313" key="12">
    <source>
        <dbReference type="EMBL" id="KKS98163.1"/>
    </source>
</evidence>
<dbReference type="GO" id="GO:0016491">
    <property type="term" value="F:oxidoreductase activity"/>
    <property type="evidence" value="ECO:0007669"/>
    <property type="project" value="UniProtKB-KW"/>
</dbReference>
<keyword evidence="4" id="KW-0874">Quinone</keyword>
<name>A0A0G1GHA1_9BACT</name>
<dbReference type="CDD" id="cd12916">
    <property type="entry name" value="VKOR_1"/>
    <property type="match status" value="1"/>
</dbReference>
<evidence type="ECO:0000256" key="1">
    <source>
        <dbReference type="ARBA" id="ARBA00004141"/>
    </source>
</evidence>
<evidence type="ECO:0000256" key="6">
    <source>
        <dbReference type="ARBA" id="ARBA00023002"/>
    </source>
</evidence>
<feature type="transmembrane region" description="Helical" evidence="10">
    <location>
        <begin position="12"/>
        <end position="33"/>
    </location>
</feature>
<evidence type="ECO:0000256" key="4">
    <source>
        <dbReference type="ARBA" id="ARBA00022719"/>
    </source>
</evidence>
<reference evidence="12 13" key="1">
    <citation type="journal article" date="2015" name="Nature">
        <title>rRNA introns, odd ribosomes, and small enigmatic genomes across a large radiation of phyla.</title>
        <authorList>
            <person name="Brown C.T."/>
            <person name="Hug L.A."/>
            <person name="Thomas B.C."/>
            <person name="Sharon I."/>
            <person name="Castelle C.J."/>
            <person name="Singh A."/>
            <person name="Wilkins M.J."/>
            <person name="Williams K.H."/>
            <person name="Banfield J.F."/>
        </authorList>
    </citation>
    <scope>NUCLEOTIDE SEQUENCE [LARGE SCALE GENOMIC DNA]</scope>
</reference>
<evidence type="ECO:0000256" key="8">
    <source>
        <dbReference type="ARBA" id="ARBA00023157"/>
    </source>
</evidence>
<evidence type="ECO:0000313" key="13">
    <source>
        <dbReference type="Proteomes" id="UP000034894"/>
    </source>
</evidence>
<keyword evidence="9" id="KW-0676">Redox-active center</keyword>
<feature type="transmembrane region" description="Helical" evidence="10">
    <location>
        <begin position="53"/>
        <end position="78"/>
    </location>
</feature>
<feature type="transmembrane region" description="Helical" evidence="10">
    <location>
        <begin position="111"/>
        <end position="138"/>
    </location>
</feature>
<comment type="similarity">
    <text evidence="2">Belongs to the VKOR family.</text>
</comment>
<organism evidence="12 13">
    <name type="scientific">Candidatus Gottesmanbacteria bacterium GW2011_GWA2_43_14</name>
    <dbReference type="NCBI Taxonomy" id="1618443"/>
    <lineage>
        <taxon>Bacteria</taxon>
        <taxon>Candidatus Gottesmaniibacteriota</taxon>
    </lineage>
</organism>
<dbReference type="GO" id="GO:0048038">
    <property type="term" value="F:quinone binding"/>
    <property type="evidence" value="ECO:0007669"/>
    <property type="project" value="UniProtKB-KW"/>
</dbReference>
<sequence>MPVRINTVLYNRIIFALSLLGIILAVYVLQSFLRQTPIVCLNSGCELVRKNPLSYPLGIPVPAVGLVGYSILAVLAFLKTASTKRNLLYAILGMSAFGVLFVSWFTYTELFIIKAVCTWCAVSAVNMLVIFSLSLLMYREAKG</sequence>
<dbReference type="Proteomes" id="UP000034894">
    <property type="component" value="Unassembled WGS sequence"/>
</dbReference>
<dbReference type="SMART" id="SM00756">
    <property type="entry name" value="VKc"/>
    <property type="match status" value="1"/>
</dbReference>
<evidence type="ECO:0000256" key="7">
    <source>
        <dbReference type="ARBA" id="ARBA00023136"/>
    </source>
</evidence>
<keyword evidence="3 10" id="KW-0812">Transmembrane</keyword>
<dbReference type="InterPro" id="IPR012932">
    <property type="entry name" value="VKOR"/>
</dbReference>